<dbReference type="FunFam" id="2.10.230.10:FF:000001">
    <property type="entry name" value="DnaJ subfamily A member 2"/>
    <property type="match status" value="1"/>
</dbReference>
<keyword evidence="4 5" id="KW-0862">Zinc</keyword>
<feature type="domain" description="CR-type" evidence="8">
    <location>
        <begin position="138"/>
        <end position="222"/>
    </location>
</feature>
<keyword evidence="1 5" id="KW-0479">Metal-binding</keyword>
<evidence type="ECO:0000256" key="4">
    <source>
        <dbReference type="ARBA" id="ARBA00022833"/>
    </source>
</evidence>
<feature type="region of interest" description="Disordered" evidence="6">
    <location>
        <begin position="383"/>
        <end position="420"/>
    </location>
</feature>
<dbReference type="Gene3D" id="2.10.230.10">
    <property type="entry name" value="Heat shock protein DnaJ, cysteine-rich domain"/>
    <property type="match status" value="1"/>
</dbReference>
<dbReference type="FunFam" id="1.10.287.110:FF:000041">
    <property type="entry name" value="Chaperone protein DNAj, putative"/>
    <property type="match status" value="1"/>
</dbReference>
<feature type="domain" description="J" evidence="7">
    <location>
        <begin position="15"/>
        <end position="76"/>
    </location>
</feature>
<dbReference type="InterPro" id="IPR012724">
    <property type="entry name" value="DnaJ"/>
</dbReference>
<evidence type="ECO:0000259" key="7">
    <source>
        <dbReference type="PROSITE" id="PS50076"/>
    </source>
</evidence>
<dbReference type="Pfam" id="PF00226">
    <property type="entry name" value="DnaJ"/>
    <property type="match status" value="1"/>
</dbReference>
<dbReference type="CDD" id="cd10719">
    <property type="entry name" value="DnaJ_zf"/>
    <property type="match status" value="1"/>
</dbReference>
<dbReference type="SMART" id="SM00271">
    <property type="entry name" value="DnaJ"/>
    <property type="match status" value="1"/>
</dbReference>
<dbReference type="InterPro" id="IPR044713">
    <property type="entry name" value="DNJA1/2-like"/>
</dbReference>
<feature type="compositionally biased region" description="Basic and acidic residues" evidence="6">
    <location>
        <begin position="383"/>
        <end position="402"/>
    </location>
</feature>
<dbReference type="SUPFAM" id="SSF49493">
    <property type="entry name" value="HSP40/DnaJ peptide-binding domain"/>
    <property type="match status" value="2"/>
</dbReference>
<dbReference type="InterPro" id="IPR036869">
    <property type="entry name" value="J_dom_sf"/>
</dbReference>
<proteinExistence type="inferred from homology"/>
<dbReference type="OMA" id="FPDVINP"/>
<evidence type="ECO:0000313" key="9">
    <source>
        <dbReference type="EMBL" id="EEH57038.1"/>
    </source>
</evidence>
<accession>C1MRX1</accession>
<evidence type="ECO:0000259" key="8">
    <source>
        <dbReference type="PROSITE" id="PS51188"/>
    </source>
</evidence>
<dbReference type="InterPro" id="IPR036410">
    <property type="entry name" value="HSP_DnaJ_Cys-rich_dom_sf"/>
</dbReference>
<dbReference type="Proteomes" id="UP000001876">
    <property type="component" value="Unassembled WGS sequence"/>
</dbReference>
<dbReference type="eggNOG" id="KOG0712">
    <property type="taxonomic scope" value="Eukaryota"/>
</dbReference>
<dbReference type="OrthoDB" id="550424at2759"/>
<keyword evidence="3 5" id="KW-0863">Zinc-finger</keyword>
<dbReference type="SUPFAM" id="SSF46565">
    <property type="entry name" value="Chaperone J-domain"/>
    <property type="match status" value="1"/>
</dbReference>
<dbReference type="EMBL" id="GG663739">
    <property type="protein sequence ID" value="EEH57038.1"/>
    <property type="molecule type" value="Genomic_DNA"/>
</dbReference>
<dbReference type="RefSeq" id="XP_003058583.1">
    <property type="nucleotide sequence ID" value="XM_003058537.1"/>
</dbReference>
<dbReference type="Pfam" id="PF00684">
    <property type="entry name" value="DnaJ_CXXCXGXG"/>
    <property type="match status" value="1"/>
</dbReference>
<evidence type="ECO:0000256" key="1">
    <source>
        <dbReference type="ARBA" id="ARBA00022723"/>
    </source>
</evidence>
<dbReference type="GeneID" id="9684387"/>
<dbReference type="GO" id="GO:0051082">
    <property type="term" value="F:unfolded protein binding"/>
    <property type="evidence" value="ECO:0007669"/>
    <property type="project" value="InterPro"/>
</dbReference>
<dbReference type="InterPro" id="IPR008971">
    <property type="entry name" value="HSP40/DnaJ_pept-bd"/>
</dbReference>
<dbReference type="STRING" id="564608.C1MRX1"/>
<keyword evidence="2" id="KW-0677">Repeat</keyword>
<dbReference type="GO" id="GO:0005524">
    <property type="term" value="F:ATP binding"/>
    <property type="evidence" value="ECO:0007669"/>
    <property type="project" value="InterPro"/>
</dbReference>
<evidence type="ECO:0000256" key="6">
    <source>
        <dbReference type="SAM" id="MobiDB-lite"/>
    </source>
</evidence>
<dbReference type="SUPFAM" id="SSF57938">
    <property type="entry name" value="DnaJ/Hsp40 cysteine-rich domain"/>
    <property type="match status" value="1"/>
</dbReference>
<gene>
    <name evidence="9" type="ORF">MICPUCDRAFT_47362</name>
</gene>
<dbReference type="GO" id="GO:0006457">
    <property type="term" value="P:protein folding"/>
    <property type="evidence" value="ECO:0007669"/>
    <property type="project" value="InterPro"/>
</dbReference>
<evidence type="ECO:0000313" key="10">
    <source>
        <dbReference type="Proteomes" id="UP000001876"/>
    </source>
</evidence>
<sequence>MNFGGMRPPKGDNDKFYNVLGVSKSAGPDEIKKAYRKAAIKNHPDKGGDEAKFKEVTAAYEVLSDPEKREIYDQYGEEGLKDGGGGGGGSPFDIFEAMFGGGGNPFGGGGRGGGRQRQRKGEDVVHALKVNLEDLYNGITKKLSLAKNVLCPKCDGKGSKSGASGHCGTCKGSGVRVVVRQIAPGMVQQMQTVCNECKGSGQVISEKDKCGQCRGAKVVQEKKVLEVHIEKGMVNNQKIVFQGEADEAPGTIPGDIVFVVQEKEHATFKRKGTDLFLEKTLSLVEALCGFSMTVTHLDKRELVIATNEGDVVKPNSFKAVFDEGMPMHGRPFQKGKLFVHFTVKFPEPGDLGDDEMKTLEKILPKRINPPVMVTDAHEECTMHDVDMESEMRRNKQQQRDATMDDDDEDPSGQRVQCAQQ</sequence>
<keyword evidence="10" id="KW-1185">Reference proteome</keyword>
<dbReference type="GO" id="GO:0008270">
    <property type="term" value="F:zinc ion binding"/>
    <property type="evidence" value="ECO:0007669"/>
    <property type="project" value="UniProtKB-KW"/>
</dbReference>
<dbReference type="CDD" id="cd10747">
    <property type="entry name" value="DnaJ_C"/>
    <property type="match status" value="1"/>
</dbReference>
<dbReference type="InterPro" id="IPR001623">
    <property type="entry name" value="DnaJ_domain"/>
</dbReference>
<dbReference type="KEGG" id="mpp:MICPUCDRAFT_47362"/>
<dbReference type="PANTHER" id="PTHR43888">
    <property type="entry name" value="DNAJ-LIKE-2, ISOFORM A-RELATED"/>
    <property type="match status" value="1"/>
</dbReference>
<dbReference type="GO" id="GO:0030544">
    <property type="term" value="F:Hsp70 protein binding"/>
    <property type="evidence" value="ECO:0007669"/>
    <property type="project" value="InterPro"/>
</dbReference>
<dbReference type="GO" id="GO:0009408">
    <property type="term" value="P:response to heat"/>
    <property type="evidence" value="ECO:0007669"/>
    <property type="project" value="InterPro"/>
</dbReference>
<evidence type="ECO:0000256" key="2">
    <source>
        <dbReference type="ARBA" id="ARBA00022737"/>
    </source>
</evidence>
<dbReference type="HAMAP" id="MF_01152">
    <property type="entry name" value="DnaJ"/>
    <property type="match status" value="1"/>
</dbReference>
<dbReference type="PROSITE" id="PS00636">
    <property type="entry name" value="DNAJ_1"/>
    <property type="match status" value="1"/>
</dbReference>
<dbReference type="InterPro" id="IPR018253">
    <property type="entry name" value="DnaJ_domain_CS"/>
</dbReference>
<name>C1MRX1_MICPC</name>
<dbReference type="Gene3D" id="1.10.287.110">
    <property type="entry name" value="DnaJ domain"/>
    <property type="match status" value="1"/>
</dbReference>
<dbReference type="FunFam" id="2.60.260.20:FF:000068">
    <property type="entry name" value="Chaperone protein dnaJ 3"/>
    <property type="match status" value="1"/>
</dbReference>
<dbReference type="PROSITE" id="PS51188">
    <property type="entry name" value="ZF_CR"/>
    <property type="match status" value="1"/>
</dbReference>
<dbReference type="CDD" id="cd06257">
    <property type="entry name" value="DnaJ"/>
    <property type="match status" value="1"/>
</dbReference>
<dbReference type="InterPro" id="IPR001305">
    <property type="entry name" value="HSP_DnaJ_Cys-rich_dom"/>
</dbReference>
<dbReference type="PROSITE" id="PS50076">
    <property type="entry name" value="DNAJ_2"/>
    <property type="match status" value="1"/>
</dbReference>
<dbReference type="Pfam" id="PF01556">
    <property type="entry name" value="DnaJ_C"/>
    <property type="match status" value="1"/>
</dbReference>
<dbReference type="AlphaFoldDB" id="C1MRX1"/>
<feature type="zinc finger region" description="CR-type" evidence="5">
    <location>
        <begin position="138"/>
        <end position="222"/>
    </location>
</feature>
<dbReference type="PRINTS" id="PR00625">
    <property type="entry name" value="JDOMAIN"/>
</dbReference>
<evidence type="ECO:0000256" key="3">
    <source>
        <dbReference type="ARBA" id="ARBA00022771"/>
    </source>
</evidence>
<organism evidence="10">
    <name type="scientific">Micromonas pusilla (strain CCMP1545)</name>
    <name type="common">Picoplanktonic green alga</name>
    <dbReference type="NCBI Taxonomy" id="564608"/>
    <lineage>
        <taxon>Eukaryota</taxon>
        <taxon>Viridiplantae</taxon>
        <taxon>Chlorophyta</taxon>
        <taxon>Mamiellophyceae</taxon>
        <taxon>Mamiellales</taxon>
        <taxon>Mamiellaceae</taxon>
        <taxon>Micromonas</taxon>
    </lineage>
</organism>
<evidence type="ECO:0000256" key="5">
    <source>
        <dbReference type="PROSITE-ProRule" id="PRU00546"/>
    </source>
</evidence>
<protein>
    <submittedName>
        <fullName evidence="9">Predicted protein</fullName>
    </submittedName>
</protein>
<dbReference type="InterPro" id="IPR002939">
    <property type="entry name" value="DnaJ_C"/>
</dbReference>
<reference evidence="9 10" key="1">
    <citation type="journal article" date="2009" name="Science">
        <title>Green evolution and dynamic adaptations revealed by genomes of the marine picoeukaryotes Micromonas.</title>
        <authorList>
            <person name="Worden A.Z."/>
            <person name="Lee J.H."/>
            <person name="Mock T."/>
            <person name="Rouze P."/>
            <person name="Simmons M.P."/>
            <person name="Aerts A.L."/>
            <person name="Allen A.E."/>
            <person name="Cuvelier M.L."/>
            <person name="Derelle E."/>
            <person name="Everett M.V."/>
            <person name="Foulon E."/>
            <person name="Grimwood J."/>
            <person name="Gundlach H."/>
            <person name="Henrissat B."/>
            <person name="Napoli C."/>
            <person name="McDonald S.M."/>
            <person name="Parker M.S."/>
            <person name="Rombauts S."/>
            <person name="Salamov A."/>
            <person name="Von Dassow P."/>
            <person name="Badger J.H."/>
            <person name="Coutinho P.M."/>
            <person name="Demir E."/>
            <person name="Dubchak I."/>
            <person name="Gentemann C."/>
            <person name="Eikrem W."/>
            <person name="Gready J.E."/>
            <person name="John U."/>
            <person name="Lanier W."/>
            <person name="Lindquist E.A."/>
            <person name="Lucas S."/>
            <person name="Mayer K.F."/>
            <person name="Moreau H."/>
            <person name="Not F."/>
            <person name="Otillar R."/>
            <person name="Panaud O."/>
            <person name="Pangilinan J."/>
            <person name="Paulsen I."/>
            <person name="Piegu B."/>
            <person name="Poliakov A."/>
            <person name="Robbens S."/>
            <person name="Schmutz J."/>
            <person name="Toulza E."/>
            <person name="Wyss T."/>
            <person name="Zelensky A."/>
            <person name="Zhou K."/>
            <person name="Armbrust E.V."/>
            <person name="Bhattacharya D."/>
            <person name="Goodenough U.W."/>
            <person name="Van de Peer Y."/>
            <person name="Grigoriev I.V."/>
        </authorList>
    </citation>
    <scope>NUCLEOTIDE SEQUENCE [LARGE SCALE GENOMIC DNA]</scope>
    <source>
        <strain evidence="9 10">CCMP1545</strain>
    </source>
</reference>
<dbReference type="Gene3D" id="2.60.260.20">
    <property type="entry name" value="Urease metallochaperone UreE, N-terminal domain"/>
    <property type="match status" value="2"/>
</dbReference>
<dbReference type="FunFam" id="2.60.260.20:FF:000003">
    <property type="entry name" value="DnaJ subfamily A member 2"/>
    <property type="match status" value="1"/>
</dbReference>